<accession>A0A164WVE2</accession>
<organism evidence="2 3">
    <name type="scientific">Sistotremastrum niveocremeum HHB9708</name>
    <dbReference type="NCBI Taxonomy" id="1314777"/>
    <lineage>
        <taxon>Eukaryota</taxon>
        <taxon>Fungi</taxon>
        <taxon>Dikarya</taxon>
        <taxon>Basidiomycota</taxon>
        <taxon>Agaricomycotina</taxon>
        <taxon>Agaricomycetes</taxon>
        <taxon>Sistotremastrales</taxon>
        <taxon>Sistotremastraceae</taxon>
        <taxon>Sertulicium</taxon>
        <taxon>Sertulicium niveocremeum</taxon>
    </lineage>
</organism>
<feature type="signal peptide" evidence="1">
    <location>
        <begin position="1"/>
        <end position="17"/>
    </location>
</feature>
<dbReference type="Proteomes" id="UP000076722">
    <property type="component" value="Unassembled WGS sequence"/>
</dbReference>
<name>A0A164WVE2_9AGAM</name>
<sequence length="146" mass="16016">MGMNMSILALPFSYLSAINIPTPVKIVEAILPVVQQVPLPPSGKSTSENDARVNETLNRFNQAFSMENRSLNRKSAFLGDWNEMVAGIHADSESTTTAYCILLNTWQTKAAQCILKRVLDGTMKITDAGRTPVAYGCVYVLHDPNV</sequence>
<protein>
    <submittedName>
        <fullName evidence="2">Uncharacterized protein</fullName>
    </submittedName>
</protein>
<gene>
    <name evidence="2" type="ORF">SISNIDRAFT_541733</name>
</gene>
<reference evidence="2 3" key="1">
    <citation type="journal article" date="2016" name="Mol. Biol. Evol.">
        <title>Comparative Genomics of Early-Diverging Mushroom-Forming Fungi Provides Insights into the Origins of Lignocellulose Decay Capabilities.</title>
        <authorList>
            <person name="Nagy L.G."/>
            <person name="Riley R."/>
            <person name="Tritt A."/>
            <person name="Adam C."/>
            <person name="Daum C."/>
            <person name="Floudas D."/>
            <person name="Sun H."/>
            <person name="Yadav J.S."/>
            <person name="Pangilinan J."/>
            <person name="Larsson K.H."/>
            <person name="Matsuura K."/>
            <person name="Barry K."/>
            <person name="Labutti K."/>
            <person name="Kuo R."/>
            <person name="Ohm R.A."/>
            <person name="Bhattacharya S.S."/>
            <person name="Shirouzu T."/>
            <person name="Yoshinaga Y."/>
            <person name="Martin F.M."/>
            <person name="Grigoriev I.V."/>
            <person name="Hibbett D.S."/>
        </authorList>
    </citation>
    <scope>NUCLEOTIDE SEQUENCE [LARGE SCALE GENOMIC DNA]</scope>
    <source>
        <strain evidence="2 3">HHB9708</strain>
    </source>
</reference>
<dbReference type="AlphaFoldDB" id="A0A164WVE2"/>
<feature type="chain" id="PRO_5007854167" evidence="1">
    <location>
        <begin position="18"/>
        <end position="146"/>
    </location>
</feature>
<proteinExistence type="predicted"/>
<keyword evidence="3" id="KW-1185">Reference proteome</keyword>
<dbReference type="EMBL" id="KV419401">
    <property type="protein sequence ID" value="KZS95398.1"/>
    <property type="molecule type" value="Genomic_DNA"/>
</dbReference>
<evidence type="ECO:0000313" key="2">
    <source>
        <dbReference type="EMBL" id="KZS95398.1"/>
    </source>
</evidence>
<keyword evidence="1" id="KW-0732">Signal</keyword>
<evidence type="ECO:0000256" key="1">
    <source>
        <dbReference type="SAM" id="SignalP"/>
    </source>
</evidence>
<evidence type="ECO:0000313" key="3">
    <source>
        <dbReference type="Proteomes" id="UP000076722"/>
    </source>
</evidence>